<dbReference type="RefSeq" id="XP_007921124.1">
    <property type="nucleotide sequence ID" value="XM_007922933.1"/>
</dbReference>
<dbReference type="HOGENOM" id="CLU_263160_0_0_1"/>
<feature type="compositionally biased region" description="Polar residues" evidence="1">
    <location>
        <begin position="754"/>
        <end position="763"/>
    </location>
</feature>
<keyword evidence="5" id="KW-1185">Reference proteome</keyword>
<organism evidence="4 5">
    <name type="scientific">Pseudocercospora fijiensis (strain CIRAD86)</name>
    <name type="common">Black leaf streak disease fungus</name>
    <name type="synonym">Mycosphaerella fijiensis</name>
    <dbReference type="NCBI Taxonomy" id="383855"/>
    <lineage>
        <taxon>Eukaryota</taxon>
        <taxon>Fungi</taxon>
        <taxon>Dikarya</taxon>
        <taxon>Ascomycota</taxon>
        <taxon>Pezizomycotina</taxon>
        <taxon>Dothideomycetes</taxon>
        <taxon>Dothideomycetidae</taxon>
        <taxon>Mycosphaerellales</taxon>
        <taxon>Mycosphaerellaceae</taxon>
        <taxon>Pseudocercospora</taxon>
    </lineage>
</organism>
<feature type="region of interest" description="Disordered" evidence="1">
    <location>
        <begin position="732"/>
        <end position="800"/>
    </location>
</feature>
<feature type="compositionally biased region" description="Polar residues" evidence="1">
    <location>
        <begin position="398"/>
        <end position="416"/>
    </location>
</feature>
<feature type="compositionally biased region" description="Basic and acidic residues" evidence="1">
    <location>
        <begin position="1"/>
        <end position="10"/>
    </location>
</feature>
<proteinExistence type="predicted"/>
<feature type="region of interest" description="Disordered" evidence="1">
    <location>
        <begin position="397"/>
        <end position="416"/>
    </location>
</feature>
<dbReference type="GeneID" id="19337872"/>
<feature type="compositionally biased region" description="Acidic residues" evidence="1">
    <location>
        <begin position="84"/>
        <end position="95"/>
    </location>
</feature>
<dbReference type="InterPro" id="IPR001810">
    <property type="entry name" value="F-box_dom"/>
</dbReference>
<dbReference type="EMBL" id="KB446555">
    <property type="protein sequence ID" value="EME87825.1"/>
    <property type="molecule type" value="Genomic_DNA"/>
</dbReference>
<feature type="region of interest" description="Disordered" evidence="1">
    <location>
        <begin position="1011"/>
        <end position="1136"/>
    </location>
</feature>
<dbReference type="eggNOG" id="ENOG502RPXF">
    <property type="taxonomic scope" value="Eukaryota"/>
</dbReference>
<feature type="compositionally biased region" description="Basic residues" evidence="1">
    <location>
        <begin position="1015"/>
        <end position="1027"/>
    </location>
</feature>
<dbReference type="VEuPathDB" id="FungiDB:MYCFIDRAFT_213034"/>
<dbReference type="KEGG" id="pfj:MYCFIDRAFT_213034"/>
<feature type="compositionally biased region" description="Basic and acidic residues" evidence="1">
    <location>
        <begin position="132"/>
        <end position="144"/>
    </location>
</feature>
<protein>
    <submittedName>
        <fullName evidence="4">Uncharacterized protein</fullName>
    </submittedName>
</protein>
<evidence type="ECO:0000259" key="2">
    <source>
        <dbReference type="Pfam" id="PF00646"/>
    </source>
</evidence>
<name>N1Q6A7_PSEFD</name>
<evidence type="ECO:0000313" key="4">
    <source>
        <dbReference type="EMBL" id="EME87825.1"/>
    </source>
</evidence>
<reference evidence="4 5" key="1">
    <citation type="journal article" date="2012" name="PLoS Pathog.">
        <title>Diverse lifestyles and strategies of plant pathogenesis encoded in the genomes of eighteen Dothideomycetes fungi.</title>
        <authorList>
            <person name="Ohm R.A."/>
            <person name="Feau N."/>
            <person name="Henrissat B."/>
            <person name="Schoch C.L."/>
            <person name="Horwitz B.A."/>
            <person name="Barry K.W."/>
            <person name="Condon B.J."/>
            <person name="Copeland A.C."/>
            <person name="Dhillon B."/>
            <person name="Glaser F."/>
            <person name="Hesse C.N."/>
            <person name="Kosti I."/>
            <person name="LaButti K."/>
            <person name="Lindquist E.A."/>
            <person name="Lucas S."/>
            <person name="Salamov A.A."/>
            <person name="Bradshaw R.E."/>
            <person name="Ciuffetti L."/>
            <person name="Hamelin R.C."/>
            <person name="Kema G.H.J."/>
            <person name="Lawrence C."/>
            <person name="Scott J.A."/>
            <person name="Spatafora J.W."/>
            <person name="Turgeon B.G."/>
            <person name="de Wit P.J.G.M."/>
            <person name="Zhong S."/>
            <person name="Goodwin S.B."/>
            <person name="Grigoriev I.V."/>
        </authorList>
    </citation>
    <scope>NUCLEOTIDE SEQUENCE [LARGE SCALE GENOMIC DNA]</scope>
    <source>
        <strain evidence="4 5">CIRAD86</strain>
    </source>
</reference>
<dbReference type="Pfam" id="PF00646">
    <property type="entry name" value="F-box"/>
    <property type="match status" value="1"/>
</dbReference>
<feature type="compositionally biased region" description="Polar residues" evidence="1">
    <location>
        <begin position="645"/>
        <end position="656"/>
    </location>
</feature>
<dbReference type="Proteomes" id="UP000016932">
    <property type="component" value="Unassembled WGS sequence"/>
</dbReference>
<dbReference type="Pfam" id="PF25422">
    <property type="entry name" value="DUF7892"/>
    <property type="match status" value="1"/>
</dbReference>
<gene>
    <name evidence="4" type="ORF">MYCFIDRAFT_213034</name>
</gene>
<dbReference type="OrthoDB" id="2322499at2759"/>
<feature type="region of interest" description="Disordered" evidence="1">
    <location>
        <begin position="1238"/>
        <end position="1280"/>
    </location>
</feature>
<feature type="region of interest" description="Disordered" evidence="1">
    <location>
        <begin position="131"/>
        <end position="165"/>
    </location>
</feature>
<dbReference type="CDD" id="cd09917">
    <property type="entry name" value="F-box_SF"/>
    <property type="match status" value="1"/>
</dbReference>
<evidence type="ECO:0000256" key="1">
    <source>
        <dbReference type="SAM" id="MobiDB-lite"/>
    </source>
</evidence>
<evidence type="ECO:0000313" key="5">
    <source>
        <dbReference type="Proteomes" id="UP000016932"/>
    </source>
</evidence>
<dbReference type="InterPro" id="IPR057214">
    <property type="entry name" value="DUF7892"/>
</dbReference>
<dbReference type="AlphaFoldDB" id="N1Q6A7"/>
<feature type="region of interest" description="Disordered" evidence="1">
    <location>
        <begin position="633"/>
        <end position="657"/>
    </location>
</feature>
<feature type="compositionally biased region" description="Low complexity" evidence="1">
    <location>
        <begin position="27"/>
        <end position="46"/>
    </location>
</feature>
<feature type="domain" description="F-box" evidence="2">
    <location>
        <begin position="167"/>
        <end position="199"/>
    </location>
</feature>
<sequence>MEGDDGRGSSEGDAPSESWDELYENNSPAPAASPPLATAQQPPLGAVALTDNQFTPSATASPSPPSNPEADAPLSIGAQPVDAALDDDSSSEMDLSEPSRPATPEPPPAVATANSDGPAIVDIAVPNGAKRKLSDAVKDADRNADTVTADDQSKKRKLSDPPREVPLPPAAWQRIFMHCSPASLCRLLRVSKELNHILTGIKATPPSPLDKSAARLVDSESIWANARKTFFPQLPRPLARYSELEMLQLLGGKTCQFCGRDPVSPPATSVFNCGPGHTGDVQLLSDPAMAPLRLGLSFAYRSPDYHFAFESVRQLPGGIPGHLRFSKMYYSPDLKALHAEEEEAKSLGDGAVDEWRKGLFTKGKDMMADSARWEKWEMQLRLGANLAQVLREYDPSSFPRSQSIQDMQGRQPGVNGTTSSVTTNGMHPLPQPVHVFQNGYGAPFPQYQPAVFHHSPFTPAPVPQPHFRTVKNQHEVEQARQARKAEIERRCQELEPPVEPNVLMHMETFQAAMQITSPLTDSAWDVLKPRILAQREAAELAEHERASVLAALQASVPMPIPEDIISRPARETYDREYQDAQMPLRKRLGEYADDLINGQWKGGKMLDRDNIPIFAVQVLLHVKKCYTADKESGALAELEPPPRQEGSNQPTPSESPFLSLDNMKWVYENKVRPFTDNQRKEHFVCAGCEDKPKLFAFEGLIQHYGAKHTSDFSKGNIIVHWETAKWPDRPPFQTNPSLFIKPDRRVSDYRSQGRARNTPQGQGHDSPFNGAPAGSHATPYANGRHSQSPGYPPPQYGQAHPVAQANGYFHEQSLPGKPQVESSHDDEMNQLSSDVREVWDALGGIKNLLECVRIQTVIHHAVARFKSRFNHQPVLDLLTDALATSDSIRPLKHVSGLACKSCISVSPSKDQTSYWGRIRGWKLYNMSSLITHFKLMHQPETPFGAADWTANMIEVPERATLKDLMLSPGMNDEKLALIAAAFPAAFPSPLPKIGLVTEEVVAPKPVKGLLERLGKKSQKAQSKKKGQKPANGSQDRDSSQEPLPEPTEDEYDPLRPALIQSQAPDPAQFDTDAPRRPSSRYDSVPQQPPRQPEPVVQHDVGELQAALSRNSRHYEQNQHQHQAYMESARAAPAPALAHSPPQYQYVYEDRHAYAQPAHAPIYREAPVQYIQVPEREYIPPGYQYERPASKPIYVDQYGRPLIPIDAAPAPVQYAPNPYEQQQYTRVPEQHVYTTIAPSSHHQPVYDDRRPVYYEPVPHGTSGIPPRYAAYDDGRASVPRS</sequence>
<accession>N1Q6A7</accession>
<feature type="domain" description="DUF7892" evidence="3">
    <location>
        <begin position="822"/>
        <end position="981"/>
    </location>
</feature>
<feature type="region of interest" description="Disordered" evidence="1">
    <location>
        <begin position="1"/>
        <end position="117"/>
    </location>
</feature>
<evidence type="ECO:0000259" key="3">
    <source>
        <dbReference type="Pfam" id="PF25422"/>
    </source>
</evidence>